<dbReference type="RefSeq" id="WP_106770300.1">
    <property type="nucleotide sequence ID" value="NZ_PXYK01000001.1"/>
</dbReference>
<evidence type="ECO:0000256" key="2">
    <source>
        <dbReference type="SAM" id="SignalP"/>
    </source>
</evidence>
<accession>A0A2P7STE4</accession>
<evidence type="ECO:0000313" key="4">
    <source>
        <dbReference type="Proteomes" id="UP000241229"/>
    </source>
</evidence>
<feature type="chain" id="PRO_5015197459" description="DUF4352 domain-containing protein" evidence="2">
    <location>
        <begin position="29"/>
        <end position="186"/>
    </location>
</feature>
<evidence type="ECO:0000256" key="1">
    <source>
        <dbReference type="ARBA" id="ARBA00022729"/>
    </source>
</evidence>
<organism evidence="3 4">
    <name type="scientific">Kumtagia ephedrae</name>
    <dbReference type="NCBI Taxonomy" id="2116701"/>
    <lineage>
        <taxon>Bacteria</taxon>
        <taxon>Pseudomonadati</taxon>
        <taxon>Pseudomonadota</taxon>
        <taxon>Alphaproteobacteria</taxon>
        <taxon>Hyphomicrobiales</taxon>
        <taxon>Phyllobacteriaceae</taxon>
        <taxon>Kumtagia</taxon>
    </lineage>
</organism>
<dbReference type="Gene3D" id="2.60.40.1240">
    <property type="match status" value="1"/>
</dbReference>
<evidence type="ECO:0008006" key="5">
    <source>
        <dbReference type="Google" id="ProtNLM"/>
    </source>
</evidence>
<keyword evidence="4" id="KW-1185">Reference proteome</keyword>
<dbReference type="OrthoDB" id="7375531at2"/>
<gene>
    <name evidence="3" type="ORF">C7I84_01150</name>
</gene>
<name>A0A2P7STE4_9HYPH</name>
<comment type="caution">
    <text evidence="3">The sequence shown here is derived from an EMBL/GenBank/DDBJ whole genome shotgun (WGS) entry which is preliminary data.</text>
</comment>
<proteinExistence type="predicted"/>
<protein>
    <recommendedName>
        <fullName evidence="5">DUF4352 domain-containing protein</fullName>
    </recommendedName>
</protein>
<dbReference type="AlphaFoldDB" id="A0A2P7STE4"/>
<dbReference type="InterPro" id="IPR029050">
    <property type="entry name" value="Immunoprotect_excell_Ig-like"/>
</dbReference>
<dbReference type="Proteomes" id="UP000241229">
    <property type="component" value="Unassembled WGS sequence"/>
</dbReference>
<evidence type="ECO:0000313" key="3">
    <source>
        <dbReference type="EMBL" id="PSJ65758.1"/>
    </source>
</evidence>
<keyword evidence="1 2" id="KW-0732">Signal</keyword>
<sequence length="186" mass="20227">MSILKPAAALVLAVLALAVMQRTAPGYADITRPITVSGKLGERLTGRQFDIRVESVRLGRDLVYEAYGRRQTLTTNGVWALLEVSAEATTESVSIIAASWRAPNGARYVASKRPSTYPGMLSLQRLEPGLPKRGFILFELPRDQLAGGTVLIARTEFAPLDTEFAFHMDGIDTLPLQGELVLTADD</sequence>
<dbReference type="EMBL" id="PXYK01000001">
    <property type="protein sequence ID" value="PSJ65758.1"/>
    <property type="molecule type" value="Genomic_DNA"/>
</dbReference>
<feature type="signal peptide" evidence="2">
    <location>
        <begin position="1"/>
        <end position="28"/>
    </location>
</feature>
<reference evidence="3 4" key="1">
    <citation type="submission" date="2018-03" db="EMBL/GenBank/DDBJ databases">
        <title>The draft genome of Mesorhizobium sp. 6GN-30.</title>
        <authorList>
            <person name="Liu L."/>
            <person name="Li L."/>
            <person name="Wang T."/>
            <person name="Zhang X."/>
            <person name="Liang L."/>
        </authorList>
    </citation>
    <scope>NUCLEOTIDE SEQUENCE [LARGE SCALE GENOMIC DNA]</scope>
    <source>
        <strain evidence="3 4">6GN30</strain>
    </source>
</reference>